<accession>A0A094YMW9</accession>
<dbReference type="Proteomes" id="UP000029452">
    <property type="component" value="Unassembled WGS sequence"/>
</dbReference>
<organism evidence="2 3">
    <name type="scientific">Leptospirillum ferriphilum</name>
    <dbReference type="NCBI Taxonomy" id="178606"/>
    <lineage>
        <taxon>Bacteria</taxon>
        <taxon>Pseudomonadati</taxon>
        <taxon>Nitrospirota</taxon>
        <taxon>Nitrospiria</taxon>
        <taxon>Nitrospirales</taxon>
        <taxon>Nitrospiraceae</taxon>
        <taxon>Leptospirillum</taxon>
    </lineage>
</organism>
<name>A0A094YMW9_9BACT</name>
<sequence length="54" mass="5598">MSGTGPIQSCPVTIVKMNSLPRERNPVRAGNPSSAEEPIPDTILEIPGPVPGSC</sequence>
<dbReference type="EMBL" id="JPGK01000002">
    <property type="protein sequence ID" value="KGA94551.1"/>
    <property type="molecule type" value="Genomic_DNA"/>
</dbReference>
<proteinExistence type="predicted"/>
<dbReference type="PATRIC" id="fig|178606.4.peg.515"/>
<evidence type="ECO:0000313" key="2">
    <source>
        <dbReference type="EMBL" id="KGA94551.1"/>
    </source>
</evidence>
<comment type="caution">
    <text evidence="2">The sequence shown here is derived from an EMBL/GenBank/DDBJ whole genome shotgun (WGS) entry which is preliminary data.</text>
</comment>
<evidence type="ECO:0000313" key="3">
    <source>
        <dbReference type="Proteomes" id="UP000029452"/>
    </source>
</evidence>
<reference evidence="2 3" key="1">
    <citation type="submission" date="2014-06" db="EMBL/GenBank/DDBJ databases">
        <title>Draft genome sequence of iron oxidizing acidophile Leptospirillum ferriphilum DSM14647.</title>
        <authorList>
            <person name="Cardenas J.P."/>
            <person name="Lazcano M."/>
            <person name="Ossandon F.J."/>
            <person name="Corbett M."/>
            <person name="Holmes D.S."/>
            <person name="Watkin E."/>
        </authorList>
    </citation>
    <scope>NUCLEOTIDE SEQUENCE [LARGE SCALE GENOMIC DNA]</scope>
    <source>
        <strain evidence="2 3">DSM 14647</strain>
    </source>
</reference>
<protein>
    <submittedName>
        <fullName evidence="2">Uncharacterized protein</fullName>
    </submittedName>
</protein>
<dbReference type="AlphaFoldDB" id="A0A094YMW9"/>
<evidence type="ECO:0000256" key="1">
    <source>
        <dbReference type="SAM" id="MobiDB-lite"/>
    </source>
</evidence>
<feature type="region of interest" description="Disordered" evidence="1">
    <location>
        <begin position="16"/>
        <end position="54"/>
    </location>
</feature>
<gene>
    <name evidence="2" type="ORF">LptCag_1981</name>
</gene>